<dbReference type="SUPFAM" id="SSF46785">
    <property type="entry name" value="Winged helix' DNA-binding domain"/>
    <property type="match status" value="1"/>
</dbReference>
<dbReference type="EMBL" id="JAVIKH010000015">
    <property type="protein sequence ID" value="MDX8336887.1"/>
    <property type="molecule type" value="Genomic_DNA"/>
</dbReference>
<comment type="caution">
    <text evidence="1">The sequence shown here is derived from an EMBL/GenBank/DDBJ whole genome shotgun (WGS) entry which is preliminary data.</text>
</comment>
<evidence type="ECO:0000313" key="2">
    <source>
        <dbReference type="Proteomes" id="UP001279681"/>
    </source>
</evidence>
<reference evidence="2" key="1">
    <citation type="submission" date="2023-07" db="EMBL/GenBank/DDBJ databases">
        <authorList>
            <person name="Colorado M.A."/>
            <person name="Villamil L.M."/>
            <person name="Melo J.F."/>
            <person name="Rodriguez J.A."/>
            <person name="Ruiz R.Y."/>
        </authorList>
    </citation>
    <scope>NUCLEOTIDE SEQUENCE [LARGE SCALE GENOMIC DNA]</scope>
    <source>
        <strain evidence="2">C33</strain>
    </source>
</reference>
<dbReference type="RefSeq" id="WP_320314257.1">
    <property type="nucleotide sequence ID" value="NZ_JAVIKH010000015.1"/>
</dbReference>
<keyword evidence="2" id="KW-1185">Reference proteome</keyword>
<evidence type="ECO:0000313" key="1">
    <source>
        <dbReference type="EMBL" id="MDX8336887.1"/>
    </source>
</evidence>
<proteinExistence type="predicted"/>
<accession>A0ABU4WBG9</accession>
<dbReference type="Gene3D" id="1.10.10.10">
    <property type="entry name" value="Winged helix-like DNA-binding domain superfamily/Winged helix DNA-binding domain"/>
    <property type="match status" value="1"/>
</dbReference>
<dbReference type="InterPro" id="IPR036388">
    <property type="entry name" value="WH-like_DNA-bd_sf"/>
</dbReference>
<gene>
    <name evidence="1" type="ORF">RFV38_10330</name>
</gene>
<dbReference type="Pfam" id="PF21205">
    <property type="entry name" value="Rep3_C"/>
    <property type="match status" value="1"/>
</dbReference>
<dbReference type="InterPro" id="IPR036390">
    <property type="entry name" value="WH_DNA-bd_sf"/>
</dbReference>
<name>A0ABU4WBG9_9FUSO</name>
<sequence>MKKLKDLTLFKPNQLIEIKGAPLTTQGLLTYDYILHRLQQEKADSIVLSLGEITKAIGIDRNYEEIYLYLDSLQKIRIESKDAKGKLWGAFNLLAEYRKCEDGVFVAVPPTIYKALKTEEDNKDSLYYTTIKLLEKRVFRCVYSLIFYDFFKKYEKINIPILELDEIREITGTVDKYGEYKAFKVHVLRKAMDELNKFDKKYEYDFEEIKISRRVHKIKFVKVDKDTIEVEENSMSEKLLKAVLKARKNIYLDSVYSQKAMDKLILKYDEADIIKGLNELYKYNYEIESFSKILNSKIKDIVDSKKVKVKKEPVRIAEPEIEDLEKSELDIEKERLSLVILNSKLPTRERIILFGELSVIEDMKVLKELEKRIK</sequence>
<dbReference type="Proteomes" id="UP001279681">
    <property type="component" value="Unassembled WGS sequence"/>
</dbReference>
<organism evidence="1 2">
    <name type="scientific">Candidatus Cetobacterium colombiensis</name>
    <dbReference type="NCBI Taxonomy" id="3073100"/>
    <lineage>
        <taxon>Bacteria</taxon>
        <taxon>Fusobacteriati</taxon>
        <taxon>Fusobacteriota</taxon>
        <taxon>Fusobacteriia</taxon>
        <taxon>Fusobacteriales</taxon>
        <taxon>Fusobacteriaceae</taxon>
        <taxon>Cetobacterium</taxon>
    </lineage>
</organism>
<protein>
    <submittedName>
        <fullName evidence="1">Replication initiation protein</fullName>
    </submittedName>
</protein>